<name>A0A7X0TL33_9LIST</name>
<organism evidence="1 2">
    <name type="scientific">Listeria booriae</name>
    <dbReference type="NCBI Taxonomy" id="1552123"/>
    <lineage>
        <taxon>Bacteria</taxon>
        <taxon>Bacillati</taxon>
        <taxon>Bacillota</taxon>
        <taxon>Bacilli</taxon>
        <taxon>Bacillales</taxon>
        <taxon>Listeriaceae</taxon>
        <taxon>Listeria</taxon>
    </lineage>
</organism>
<reference evidence="1 2" key="1">
    <citation type="submission" date="2020-03" db="EMBL/GenBank/DDBJ databases">
        <title>Soil Listeria distribution.</title>
        <authorList>
            <person name="Liao J."/>
            <person name="Wiedmann M."/>
        </authorList>
    </citation>
    <scope>NUCLEOTIDE SEQUENCE [LARGE SCALE GENOMIC DNA]</scope>
    <source>
        <strain evidence="1 2">FSL L7-1833</strain>
    </source>
</reference>
<dbReference type="Pfam" id="PF07852">
    <property type="entry name" value="DUF1642"/>
    <property type="match status" value="1"/>
</dbReference>
<dbReference type="AlphaFoldDB" id="A0A7X0TL33"/>
<evidence type="ECO:0000313" key="1">
    <source>
        <dbReference type="EMBL" id="MBC1331082.1"/>
    </source>
</evidence>
<accession>A0A7X0TL33</accession>
<dbReference type="InterPro" id="IPR012865">
    <property type="entry name" value="DUF1642"/>
</dbReference>
<sequence length="197" mass="22836">MTAKFKVGDRVQVIRDNKVEIDTIIATQNGTMHQLDKEPRNCWVDEWQLAPAPALVVVPQWFDDAYKEVIEYNWNEYAQKALLHFIARTGFGNQFSIVESDGTQQYCEGATDYVREHRFDLIRAVLDGYTVEKEALYYVKVLNHDLGYLNFYTGAGEYFIDSRKNDDGIKTQYTETEIKALNEKLWECAVPVEEVSE</sequence>
<comment type="caution">
    <text evidence="1">The sequence shown here is derived from an EMBL/GenBank/DDBJ whole genome shotgun (WGS) entry which is preliminary data.</text>
</comment>
<protein>
    <submittedName>
        <fullName evidence="1">DUF1642 domain-containing protein</fullName>
    </submittedName>
</protein>
<dbReference type="RefSeq" id="WP_185372920.1">
    <property type="nucleotide sequence ID" value="NZ_JAARNB010000001.1"/>
</dbReference>
<gene>
    <name evidence="1" type="ORF">HB759_03875</name>
</gene>
<evidence type="ECO:0000313" key="2">
    <source>
        <dbReference type="Proteomes" id="UP000532866"/>
    </source>
</evidence>
<proteinExistence type="predicted"/>
<dbReference type="EMBL" id="JAAROL010000001">
    <property type="protein sequence ID" value="MBC1331082.1"/>
    <property type="molecule type" value="Genomic_DNA"/>
</dbReference>
<dbReference type="Proteomes" id="UP000532866">
    <property type="component" value="Unassembled WGS sequence"/>
</dbReference>